<sequence>MVKWQTLKSEYVYKTPFGNLRSDACKLPNGQIIERYYVNEYPDWVNAIVLTKEMKVVLVKQYRHGGEDFFLEKLKLVNRWMKRFCGRLGRKLAITLMRHPLN</sequence>
<comment type="caution">
    <text evidence="1">The sequence shown here is derived from an EMBL/GenBank/DDBJ whole genome shotgun (WGS) entry which is preliminary data.</text>
</comment>
<dbReference type="InterPro" id="IPR015797">
    <property type="entry name" value="NUDIX_hydrolase-like_dom_sf"/>
</dbReference>
<dbReference type="EMBL" id="JAUSUD010000001">
    <property type="protein sequence ID" value="MDQ0229025.1"/>
    <property type="molecule type" value="Genomic_DNA"/>
</dbReference>
<name>A0ABT9ZCN5_9BACI</name>
<dbReference type="Gene3D" id="3.90.79.10">
    <property type="entry name" value="Nucleoside Triphosphate Pyrophosphohydrolase"/>
    <property type="match status" value="1"/>
</dbReference>
<organism evidence="1 2">
    <name type="scientific">Metabacillus malikii</name>
    <dbReference type="NCBI Taxonomy" id="1504265"/>
    <lineage>
        <taxon>Bacteria</taxon>
        <taxon>Bacillati</taxon>
        <taxon>Bacillota</taxon>
        <taxon>Bacilli</taxon>
        <taxon>Bacillales</taxon>
        <taxon>Bacillaceae</taxon>
        <taxon>Metabacillus</taxon>
    </lineage>
</organism>
<reference evidence="1 2" key="1">
    <citation type="submission" date="2023-07" db="EMBL/GenBank/DDBJ databases">
        <title>Genomic Encyclopedia of Type Strains, Phase IV (KMG-IV): sequencing the most valuable type-strain genomes for metagenomic binning, comparative biology and taxonomic classification.</title>
        <authorList>
            <person name="Goeker M."/>
        </authorList>
    </citation>
    <scope>NUCLEOTIDE SEQUENCE [LARGE SCALE GENOMIC DNA]</scope>
    <source>
        <strain evidence="1 2">DSM 29005</strain>
    </source>
</reference>
<evidence type="ECO:0000313" key="2">
    <source>
        <dbReference type="Proteomes" id="UP001234495"/>
    </source>
</evidence>
<evidence type="ECO:0008006" key="3">
    <source>
        <dbReference type="Google" id="ProtNLM"/>
    </source>
</evidence>
<accession>A0ABT9ZCN5</accession>
<proteinExistence type="predicted"/>
<gene>
    <name evidence="1" type="ORF">J2S19_000275</name>
</gene>
<evidence type="ECO:0000313" key="1">
    <source>
        <dbReference type="EMBL" id="MDQ0229025.1"/>
    </source>
</evidence>
<protein>
    <recommendedName>
        <fullName evidence="3">NUDIX hydrolase</fullName>
    </recommendedName>
</protein>
<keyword evidence="2" id="KW-1185">Reference proteome</keyword>
<dbReference type="SUPFAM" id="SSF55811">
    <property type="entry name" value="Nudix"/>
    <property type="match status" value="1"/>
</dbReference>
<dbReference type="Proteomes" id="UP001234495">
    <property type="component" value="Unassembled WGS sequence"/>
</dbReference>